<dbReference type="Proteomes" id="UP000477849">
    <property type="component" value="Unassembled WGS sequence"/>
</dbReference>
<evidence type="ECO:0000313" key="6">
    <source>
        <dbReference type="Proteomes" id="UP000477849"/>
    </source>
</evidence>
<proteinExistence type="predicted"/>
<dbReference type="Gene3D" id="3.30.70.270">
    <property type="match status" value="1"/>
</dbReference>
<dbReference type="CDD" id="cd01949">
    <property type="entry name" value="GGDEF"/>
    <property type="match status" value="1"/>
</dbReference>
<name>A0A6M1S0J9_9HYPH</name>
<dbReference type="EC" id="2.7.7.65" evidence="1"/>
<dbReference type="SUPFAM" id="SSF55073">
    <property type="entry name" value="Nucleotide cyclase"/>
    <property type="match status" value="1"/>
</dbReference>
<evidence type="ECO:0000256" key="3">
    <source>
        <dbReference type="SAM" id="Phobius"/>
    </source>
</evidence>
<dbReference type="EMBL" id="JAAKZH010000002">
    <property type="protein sequence ID" value="NGO63771.1"/>
    <property type="molecule type" value="Genomic_DNA"/>
</dbReference>
<sequence length="235" mass="25540">MSYSVFATSVLTLFFSLWTIFAISAVLSPTPVEATNEITLISIRMGVGLICLAPVMLASATTAHNELVLRLRHLASYDALTGIANRRAFREQAGLILQQSRQHCVTLLMDLDHFKNVNDTLGHAAGDAVLVASAQRIRDSLRTDDALGRLGGEEFAALLSDCTVSEAMEIAENIRRAVQEEPIHLDNGQAIHVTLSIGLAVASEETQDFDLLLRQADEALYEAKKNGRNRIALAA</sequence>
<dbReference type="GO" id="GO:0005886">
    <property type="term" value="C:plasma membrane"/>
    <property type="evidence" value="ECO:0007669"/>
    <property type="project" value="TreeGrafter"/>
</dbReference>
<dbReference type="FunFam" id="3.30.70.270:FF:000001">
    <property type="entry name" value="Diguanylate cyclase domain protein"/>
    <property type="match status" value="1"/>
</dbReference>
<organism evidence="5 6">
    <name type="scientific">Rhizobium daejeonense</name>
    <dbReference type="NCBI Taxonomy" id="240521"/>
    <lineage>
        <taxon>Bacteria</taxon>
        <taxon>Pseudomonadati</taxon>
        <taxon>Pseudomonadota</taxon>
        <taxon>Alphaproteobacteria</taxon>
        <taxon>Hyphomicrobiales</taxon>
        <taxon>Rhizobiaceae</taxon>
        <taxon>Rhizobium/Agrobacterium group</taxon>
        <taxon>Rhizobium</taxon>
    </lineage>
</organism>
<dbReference type="PROSITE" id="PS50887">
    <property type="entry name" value="GGDEF"/>
    <property type="match status" value="1"/>
</dbReference>
<keyword evidence="3" id="KW-0472">Membrane</keyword>
<dbReference type="GO" id="GO:0052621">
    <property type="term" value="F:diguanylate cyclase activity"/>
    <property type="evidence" value="ECO:0007669"/>
    <property type="project" value="UniProtKB-EC"/>
</dbReference>
<reference evidence="5 6" key="1">
    <citation type="submission" date="2020-02" db="EMBL/GenBank/DDBJ databases">
        <title>Genome sequence of the type strain CCBAU10050 of Rhizobium daejeonense.</title>
        <authorList>
            <person name="Gao J."/>
            <person name="Sun J."/>
        </authorList>
    </citation>
    <scope>NUCLEOTIDE SEQUENCE [LARGE SCALE GENOMIC DNA]</scope>
    <source>
        <strain evidence="5 6">CCBAU10050</strain>
    </source>
</reference>
<evidence type="ECO:0000256" key="2">
    <source>
        <dbReference type="ARBA" id="ARBA00034247"/>
    </source>
</evidence>
<evidence type="ECO:0000259" key="4">
    <source>
        <dbReference type="PROSITE" id="PS50887"/>
    </source>
</evidence>
<dbReference type="PANTHER" id="PTHR45138">
    <property type="entry name" value="REGULATORY COMPONENTS OF SENSORY TRANSDUCTION SYSTEM"/>
    <property type="match status" value="1"/>
</dbReference>
<dbReference type="PANTHER" id="PTHR45138:SF9">
    <property type="entry name" value="DIGUANYLATE CYCLASE DGCM-RELATED"/>
    <property type="match status" value="1"/>
</dbReference>
<dbReference type="AlphaFoldDB" id="A0A6M1S0J9"/>
<dbReference type="Pfam" id="PF00990">
    <property type="entry name" value="GGDEF"/>
    <property type="match status" value="1"/>
</dbReference>
<keyword evidence="3" id="KW-1133">Transmembrane helix</keyword>
<protein>
    <recommendedName>
        <fullName evidence="1">diguanylate cyclase</fullName>
        <ecNumber evidence="1">2.7.7.65</ecNumber>
    </recommendedName>
</protein>
<evidence type="ECO:0000313" key="5">
    <source>
        <dbReference type="EMBL" id="NGO63771.1"/>
    </source>
</evidence>
<dbReference type="InterPro" id="IPR043128">
    <property type="entry name" value="Rev_trsase/Diguanyl_cyclase"/>
</dbReference>
<keyword evidence="3" id="KW-0812">Transmembrane</keyword>
<evidence type="ECO:0000256" key="1">
    <source>
        <dbReference type="ARBA" id="ARBA00012528"/>
    </source>
</evidence>
<dbReference type="InterPro" id="IPR050469">
    <property type="entry name" value="Diguanylate_Cyclase"/>
</dbReference>
<dbReference type="InterPro" id="IPR000160">
    <property type="entry name" value="GGDEF_dom"/>
</dbReference>
<dbReference type="NCBIfam" id="TIGR00254">
    <property type="entry name" value="GGDEF"/>
    <property type="match status" value="1"/>
</dbReference>
<feature type="transmembrane region" description="Helical" evidence="3">
    <location>
        <begin position="38"/>
        <end position="63"/>
    </location>
</feature>
<feature type="domain" description="GGDEF" evidence="4">
    <location>
        <begin position="102"/>
        <end position="235"/>
    </location>
</feature>
<dbReference type="SMART" id="SM00267">
    <property type="entry name" value="GGDEF"/>
    <property type="match status" value="1"/>
</dbReference>
<accession>A0A6M1S0J9</accession>
<gene>
    <name evidence="5" type="ORF">G6N76_08785</name>
</gene>
<comment type="caution">
    <text evidence="5">The sequence shown here is derived from an EMBL/GenBank/DDBJ whole genome shotgun (WGS) entry which is preliminary data.</text>
</comment>
<comment type="catalytic activity">
    <reaction evidence="2">
        <text>2 GTP = 3',3'-c-di-GMP + 2 diphosphate</text>
        <dbReference type="Rhea" id="RHEA:24898"/>
        <dbReference type="ChEBI" id="CHEBI:33019"/>
        <dbReference type="ChEBI" id="CHEBI:37565"/>
        <dbReference type="ChEBI" id="CHEBI:58805"/>
        <dbReference type="EC" id="2.7.7.65"/>
    </reaction>
</comment>
<dbReference type="InterPro" id="IPR029787">
    <property type="entry name" value="Nucleotide_cyclase"/>
</dbReference>
<dbReference type="RefSeq" id="WP_164490800.1">
    <property type="nucleotide sequence ID" value="NZ_JAAKZH010000002.1"/>
</dbReference>
<dbReference type="GO" id="GO:0043709">
    <property type="term" value="P:cell adhesion involved in single-species biofilm formation"/>
    <property type="evidence" value="ECO:0007669"/>
    <property type="project" value="TreeGrafter"/>
</dbReference>
<dbReference type="GO" id="GO:1902201">
    <property type="term" value="P:negative regulation of bacterial-type flagellum-dependent cell motility"/>
    <property type="evidence" value="ECO:0007669"/>
    <property type="project" value="TreeGrafter"/>
</dbReference>
<keyword evidence="6" id="KW-1185">Reference proteome</keyword>